<dbReference type="Proteomes" id="UP000886520">
    <property type="component" value="Chromosome 1"/>
</dbReference>
<dbReference type="EMBL" id="JABFUD020000001">
    <property type="protein sequence ID" value="KAI5084350.1"/>
    <property type="molecule type" value="Genomic_DNA"/>
</dbReference>
<organism evidence="3 4">
    <name type="scientific">Adiantum capillus-veneris</name>
    <name type="common">Maidenhair fern</name>
    <dbReference type="NCBI Taxonomy" id="13818"/>
    <lineage>
        <taxon>Eukaryota</taxon>
        <taxon>Viridiplantae</taxon>
        <taxon>Streptophyta</taxon>
        <taxon>Embryophyta</taxon>
        <taxon>Tracheophyta</taxon>
        <taxon>Polypodiopsida</taxon>
        <taxon>Polypodiidae</taxon>
        <taxon>Polypodiales</taxon>
        <taxon>Pteridineae</taxon>
        <taxon>Pteridaceae</taxon>
        <taxon>Vittarioideae</taxon>
        <taxon>Adiantum</taxon>
    </lineage>
</organism>
<comment type="caution">
    <text evidence="3">The sequence shown here is derived from an EMBL/GenBank/DDBJ whole genome shotgun (WGS) entry which is preliminary data.</text>
</comment>
<feature type="domain" description="DUF4097" evidence="2">
    <location>
        <begin position="194"/>
        <end position="341"/>
    </location>
</feature>
<evidence type="ECO:0000256" key="1">
    <source>
        <dbReference type="SAM" id="MobiDB-lite"/>
    </source>
</evidence>
<dbReference type="Pfam" id="PF13349">
    <property type="entry name" value="DUF4097"/>
    <property type="match status" value="1"/>
</dbReference>
<feature type="region of interest" description="Disordered" evidence="1">
    <location>
        <begin position="341"/>
        <end position="376"/>
    </location>
</feature>
<keyword evidence="4" id="KW-1185">Reference proteome</keyword>
<dbReference type="PANTHER" id="PTHR34094:SF1">
    <property type="entry name" value="PROTEIN FAM185A"/>
    <property type="match status" value="1"/>
</dbReference>
<accession>A0A9D4VE40</accession>
<dbReference type="OrthoDB" id="1897019at2759"/>
<sequence>MNVLSRARVPWALIKPQRHSFTYCTAAPPYYNYLKLDVQVGATLQLNLAPVNAEVDIYTGDNMEQIEVKSLWKKVGSFSNAFTPITQQNNCICVDLQTTEAEQFLQRLEAVMPGRWCNLFLRSGKGHVTIQNMKEANVNIVTNGGNLTFGEVRGNEAFIETNGGSVTAALITAALELRTSGGILSVDKAIGTALQIVSEGGDMKIGSAYGQDVNISSGGGCISIKHLQAQEMARELQWGTFMLSIYEAWRWKESQLWYINDSPDVNISSGGGCISIKHLQAQEMARVSSDGGHVQIDGLDGNAAISTNGGNLQLQLLANAKEVKINAGAGEVTLFMPSEDHSKIEQVQEEEESFAGDPTNLSEKSSVTQGSKEDPSSCRVCILGSGKLTTIRRSCINKGKITEVRPLKG</sequence>
<evidence type="ECO:0000313" key="3">
    <source>
        <dbReference type="EMBL" id="KAI5084350.1"/>
    </source>
</evidence>
<proteinExistence type="predicted"/>
<name>A0A9D4VE40_ADICA</name>
<feature type="compositionally biased region" description="Polar residues" evidence="1">
    <location>
        <begin position="359"/>
        <end position="370"/>
    </location>
</feature>
<dbReference type="InterPro" id="IPR025164">
    <property type="entry name" value="Toastrack_DUF4097"/>
</dbReference>
<dbReference type="PANTHER" id="PTHR34094">
    <property type="match status" value="1"/>
</dbReference>
<dbReference type="AlphaFoldDB" id="A0A9D4VE40"/>
<gene>
    <name evidence="3" type="ORF">GOP47_0000519</name>
</gene>
<evidence type="ECO:0000313" key="4">
    <source>
        <dbReference type="Proteomes" id="UP000886520"/>
    </source>
</evidence>
<protein>
    <recommendedName>
        <fullName evidence="2">DUF4097 domain-containing protein</fullName>
    </recommendedName>
</protein>
<reference evidence="3" key="1">
    <citation type="submission" date="2021-01" db="EMBL/GenBank/DDBJ databases">
        <title>Adiantum capillus-veneris genome.</title>
        <authorList>
            <person name="Fang Y."/>
            <person name="Liao Q."/>
        </authorList>
    </citation>
    <scope>NUCLEOTIDE SEQUENCE</scope>
    <source>
        <strain evidence="3">H3</strain>
        <tissue evidence="3">Leaf</tissue>
    </source>
</reference>
<evidence type="ECO:0000259" key="2">
    <source>
        <dbReference type="Pfam" id="PF13349"/>
    </source>
</evidence>